<dbReference type="OrthoDB" id="6194490at2"/>
<keyword evidence="1" id="KW-0732">Signal</keyword>
<dbReference type="InterPro" id="IPR025164">
    <property type="entry name" value="Toastrack_DUF4097"/>
</dbReference>
<reference evidence="3 4" key="1">
    <citation type="submission" date="2014-06" db="EMBL/GenBank/DDBJ databases">
        <title>Draft genome sequence of Idiomarina sp. MCCC 1A10513.</title>
        <authorList>
            <person name="Du J."/>
            <person name="Lai Q."/>
            <person name="Shao Z."/>
        </authorList>
    </citation>
    <scope>NUCLEOTIDE SEQUENCE [LARGE SCALE GENOMIC DNA]</scope>
    <source>
        <strain evidence="3 4">MCCC 1A10513</strain>
    </source>
</reference>
<dbReference type="RefSeq" id="WP_034732173.1">
    <property type="nucleotide sequence ID" value="NZ_JPIN01000006.1"/>
</dbReference>
<name>A0A094IMK6_9GAMM</name>
<dbReference type="EMBL" id="JPIN01000006">
    <property type="protein sequence ID" value="KFZ28905.1"/>
    <property type="molecule type" value="Genomic_DNA"/>
</dbReference>
<dbReference type="eggNOG" id="COG3595">
    <property type="taxonomic scope" value="Bacteria"/>
</dbReference>
<proteinExistence type="predicted"/>
<keyword evidence="4" id="KW-1185">Reference proteome</keyword>
<feature type="signal peptide" evidence="1">
    <location>
        <begin position="1"/>
        <end position="22"/>
    </location>
</feature>
<evidence type="ECO:0000313" key="4">
    <source>
        <dbReference type="Proteomes" id="UP000053718"/>
    </source>
</evidence>
<sequence length="317" mass="33617">MQTLNKVMLTAALSLVMLPAQAKQESVDQRLQVPSNVVVSVDNLRGDIDILGADIDYADVKGKLDEYATGFIFELNGSNLTIKVEMPERGNFSGDEETELTIRLPLSAMLEVNGVSTDFDVKNFSSDVRVNTVSGDIEADDLNGRIRLSTVSGDVDGERLAGEVDLKSVSGDVSDEESQATRVSYRSTSGDVTADTVARHVTAESVSGDVKLHLQEVDTLQIKSVSGDVEARTALAAHGRIEANSVSGDAKLTLTGAVNARIEAEVSGGGSIENRLNDARVDESEWGIGASLTTELGDGSARVELTSMSGDIVLQKN</sequence>
<comment type="caution">
    <text evidence="3">The sequence shown here is derived from an EMBL/GenBank/DDBJ whole genome shotgun (WGS) entry which is preliminary data.</text>
</comment>
<evidence type="ECO:0000256" key="1">
    <source>
        <dbReference type="SAM" id="SignalP"/>
    </source>
</evidence>
<feature type="chain" id="PRO_5001898772" description="DUF4097 domain-containing protein" evidence="1">
    <location>
        <begin position="23"/>
        <end position="317"/>
    </location>
</feature>
<dbReference type="Pfam" id="PF13349">
    <property type="entry name" value="DUF4097"/>
    <property type="match status" value="1"/>
</dbReference>
<protein>
    <recommendedName>
        <fullName evidence="2">DUF4097 domain-containing protein</fullName>
    </recommendedName>
</protein>
<dbReference type="Proteomes" id="UP000053718">
    <property type="component" value="Unassembled WGS sequence"/>
</dbReference>
<feature type="domain" description="DUF4097" evidence="2">
    <location>
        <begin position="69"/>
        <end position="256"/>
    </location>
</feature>
<dbReference type="AlphaFoldDB" id="A0A094IMK6"/>
<gene>
    <name evidence="3" type="ORF">IDAT_06830</name>
</gene>
<accession>A0A094IMK6</accession>
<evidence type="ECO:0000313" key="3">
    <source>
        <dbReference type="EMBL" id="KFZ28905.1"/>
    </source>
</evidence>
<dbReference type="STRING" id="1517416.IDAT_06830"/>
<organism evidence="3 4">
    <name type="scientific">Pseudidiomarina atlantica</name>
    <dbReference type="NCBI Taxonomy" id="1517416"/>
    <lineage>
        <taxon>Bacteria</taxon>
        <taxon>Pseudomonadati</taxon>
        <taxon>Pseudomonadota</taxon>
        <taxon>Gammaproteobacteria</taxon>
        <taxon>Alteromonadales</taxon>
        <taxon>Idiomarinaceae</taxon>
        <taxon>Pseudidiomarina</taxon>
    </lineage>
</organism>
<evidence type="ECO:0000259" key="2">
    <source>
        <dbReference type="Pfam" id="PF13349"/>
    </source>
</evidence>